<dbReference type="SUPFAM" id="SSF54556">
    <property type="entry name" value="Chitinase insertion domain"/>
    <property type="match status" value="1"/>
</dbReference>
<evidence type="ECO:0000313" key="7">
    <source>
        <dbReference type="EMBL" id="RWS14142.1"/>
    </source>
</evidence>
<dbReference type="GO" id="GO:0004568">
    <property type="term" value="F:chitinase activity"/>
    <property type="evidence" value="ECO:0007669"/>
    <property type="project" value="TreeGrafter"/>
</dbReference>
<accession>A0A3S3Q531</accession>
<evidence type="ECO:0000313" key="6">
    <source>
        <dbReference type="EMBL" id="RWS14106.1"/>
    </source>
</evidence>
<dbReference type="InterPro" id="IPR001223">
    <property type="entry name" value="Glyco_hydro18_cat"/>
</dbReference>
<dbReference type="SUPFAM" id="SSF51445">
    <property type="entry name" value="(Trans)glycosidases"/>
    <property type="match status" value="1"/>
</dbReference>
<proteinExistence type="predicted"/>
<dbReference type="EMBL" id="NCKU01000806">
    <property type="protein sequence ID" value="RWS14084.1"/>
    <property type="molecule type" value="Genomic_DNA"/>
</dbReference>
<keyword evidence="1 3" id="KW-0378">Hydrolase</keyword>
<evidence type="ECO:0000313" key="8">
    <source>
        <dbReference type="Proteomes" id="UP000285301"/>
    </source>
</evidence>
<dbReference type="PROSITE" id="PS51910">
    <property type="entry name" value="GH18_2"/>
    <property type="match status" value="1"/>
</dbReference>
<dbReference type="InterPro" id="IPR029070">
    <property type="entry name" value="Chitinase_insertion_sf"/>
</dbReference>
<dbReference type="Proteomes" id="UP000285301">
    <property type="component" value="Unassembled WGS sequence"/>
</dbReference>
<reference evidence="6" key="2">
    <citation type="submission" date="2018-11" db="EMBL/GenBank/DDBJ databases">
        <title>Trombidioid mite genomics.</title>
        <authorList>
            <person name="Dong X."/>
        </authorList>
    </citation>
    <scope>NUCLEOTIDE SEQUENCE</scope>
    <source>
        <strain evidence="6">UoL-WK</strain>
    </source>
</reference>
<dbReference type="PANTHER" id="PTHR11177:SF390">
    <property type="entry name" value="CHITINASE 11"/>
    <property type="match status" value="1"/>
</dbReference>
<evidence type="ECO:0000259" key="4">
    <source>
        <dbReference type="PROSITE" id="PS51910"/>
    </source>
</evidence>
<feature type="domain" description="GH18" evidence="4">
    <location>
        <begin position="264"/>
        <end position="613"/>
    </location>
</feature>
<name>A0A3S3Q531_9ACAR</name>
<dbReference type="GO" id="GO:0005975">
    <property type="term" value="P:carbohydrate metabolic process"/>
    <property type="evidence" value="ECO:0007669"/>
    <property type="project" value="InterPro"/>
</dbReference>
<dbReference type="Gene3D" id="3.20.20.80">
    <property type="entry name" value="Glycosidases"/>
    <property type="match status" value="1"/>
</dbReference>
<evidence type="ECO:0000256" key="1">
    <source>
        <dbReference type="ARBA" id="ARBA00022801"/>
    </source>
</evidence>
<dbReference type="OrthoDB" id="76388at2759"/>
<dbReference type="GO" id="GO:0005576">
    <property type="term" value="C:extracellular region"/>
    <property type="evidence" value="ECO:0007669"/>
    <property type="project" value="TreeGrafter"/>
</dbReference>
<comment type="caution">
    <text evidence="6">The sequence shown here is derived from an EMBL/GenBank/DDBJ whole genome shotgun (WGS) entry which is preliminary data.</text>
</comment>
<evidence type="ECO:0000256" key="2">
    <source>
        <dbReference type="ARBA" id="ARBA00023295"/>
    </source>
</evidence>
<keyword evidence="8" id="KW-1185">Reference proteome</keyword>
<dbReference type="SMART" id="SM00636">
    <property type="entry name" value="Glyco_18"/>
    <property type="match status" value="1"/>
</dbReference>
<dbReference type="Pfam" id="PF00704">
    <property type="entry name" value="Glyco_hydro_18"/>
    <property type="match status" value="1"/>
</dbReference>
<dbReference type="AlphaFoldDB" id="A0A3S3Q531"/>
<reference evidence="6 8" key="1">
    <citation type="journal article" date="2018" name="Gigascience">
        <title>Genomes of trombidid mites reveal novel predicted allergens and laterally-transferred genes associated with secondary metabolism.</title>
        <authorList>
            <person name="Dong X."/>
            <person name="Chaisiri K."/>
            <person name="Xia D."/>
            <person name="Armstrong S.D."/>
            <person name="Fang Y."/>
            <person name="Donnelly M.J."/>
            <person name="Kadowaki T."/>
            <person name="McGarry J.W."/>
            <person name="Darby A.C."/>
            <person name="Makepeace B.L."/>
        </authorList>
    </citation>
    <scope>NUCLEOTIDE SEQUENCE [LARGE SCALE GENOMIC DNA]</scope>
    <source>
        <strain evidence="6">UoL-WK</strain>
    </source>
</reference>
<dbReference type="InterPro" id="IPR011583">
    <property type="entry name" value="Chitinase_II/V-like_cat"/>
</dbReference>
<protein>
    <submittedName>
        <fullName evidence="6">Chitinase-like protein 3</fullName>
    </submittedName>
</protein>
<dbReference type="PROSITE" id="PS01095">
    <property type="entry name" value="GH18_1"/>
    <property type="match status" value="1"/>
</dbReference>
<evidence type="ECO:0000256" key="3">
    <source>
        <dbReference type="RuleBase" id="RU000489"/>
    </source>
</evidence>
<keyword evidence="2 3" id="KW-0326">Glycosidase</keyword>
<evidence type="ECO:0000313" key="5">
    <source>
        <dbReference type="EMBL" id="RWS14084.1"/>
    </source>
</evidence>
<dbReference type="PANTHER" id="PTHR11177">
    <property type="entry name" value="CHITINASE"/>
    <property type="match status" value="1"/>
</dbReference>
<dbReference type="EMBL" id="NCKU01000801">
    <property type="protein sequence ID" value="RWS14106.1"/>
    <property type="molecule type" value="Genomic_DNA"/>
</dbReference>
<dbReference type="InterPro" id="IPR050314">
    <property type="entry name" value="Glycosyl_Hydrlase_18"/>
</dbReference>
<sequence>MALFGWLPIPLAPLNTVLSLLLMQGISLSMWRQFLNQTIPPLNLQRLTQNRPRFTFSLSNTQATDVGMATVGPPRVAQGYQSLGLMQSGYQQQNVPYQIQPVQPVPMHQMQPIQMQPMQVQAMQPMQQLQMQSLPPQVIVMSNNGHLQKTAPATVVQQVPAPIVVQKQINPPVLTTIIGQASTTVPVQIPAPKRKDSDESTSAFVDIYPQKSRKSLVPPPPKVPVIDNKEDADDISRNDEFSDVQLHNEVDTHKGNIKSRINFFQRVCYYLLESEGEALYPKEIDPYLCTHIIAGYAFIDDNYLAKIRMPEVNLEKFRQLKKLKNENKDLRLLLSINGDNDGERFVKMKDSLEEKEKFIKSVVDIIITYNFDGIDLNLESIGGKSTDNNFINLIKKLRNEAKKSGKPDFIVSVAFATPPAKMTISYEINLLSNVADFVNLIAYDYHYYRPDRPYTGHHSALFARNAQHGDFATLNAAWSTSFLISQGMPPEKILIGIPTFARTYNLAFPFTQGLDAPVTGNGLGGGRLNYTQVCKFLADGARSEYDSSSQVPYAFKNYDWIAYENEKSVSVKARWVAKSRLGGVMTFSLNDDDWKAHQKWANAKNDSAEGRSN</sequence>
<dbReference type="STRING" id="1965070.A0A3S3Q531"/>
<dbReference type="EMBL" id="NCKU01000793">
    <property type="protein sequence ID" value="RWS14142.1"/>
    <property type="molecule type" value="Genomic_DNA"/>
</dbReference>
<dbReference type="InterPro" id="IPR017853">
    <property type="entry name" value="GH"/>
</dbReference>
<gene>
    <name evidence="7" type="ORF">B4U79_02926</name>
    <name evidence="6" type="ORF">B4U79_03253</name>
    <name evidence="5" type="ORF">B4U79_06235</name>
</gene>
<dbReference type="InterPro" id="IPR001579">
    <property type="entry name" value="Glyco_hydro_18_chit_AS"/>
</dbReference>
<dbReference type="GO" id="GO:0008061">
    <property type="term" value="F:chitin binding"/>
    <property type="evidence" value="ECO:0007669"/>
    <property type="project" value="InterPro"/>
</dbReference>
<dbReference type="GO" id="GO:0006032">
    <property type="term" value="P:chitin catabolic process"/>
    <property type="evidence" value="ECO:0007669"/>
    <property type="project" value="TreeGrafter"/>
</dbReference>
<organism evidence="6 8">
    <name type="scientific">Dinothrombium tinctorium</name>
    <dbReference type="NCBI Taxonomy" id="1965070"/>
    <lineage>
        <taxon>Eukaryota</taxon>
        <taxon>Metazoa</taxon>
        <taxon>Ecdysozoa</taxon>
        <taxon>Arthropoda</taxon>
        <taxon>Chelicerata</taxon>
        <taxon>Arachnida</taxon>
        <taxon>Acari</taxon>
        <taxon>Acariformes</taxon>
        <taxon>Trombidiformes</taxon>
        <taxon>Prostigmata</taxon>
        <taxon>Anystina</taxon>
        <taxon>Parasitengona</taxon>
        <taxon>Trombidioidea</taxon>
        <taxon>Trombidiidae</taxon>
        <taxon>Dinothrombium</taxon>
    </lineage>
</organism>
<dbReference type="Gene3D" id="3.10.50.10">
    <property type="match status" value="1"/>
</dbReference>